<accession>A0AAD3WT98</accession>
<sequence length="573" mass="65063">MKLIQFEFICSRPVPFYAALCNHFLATEHLEISISGKNNRYLIEAVGKQDEIEQLAERISQSFMVSVWLLESHIREVPHREGTNLPLKNIHHQLPFCLHCQPRFGDNQSAEFGDWQLACPICHGEDQLEQGLAIELELVCQDLLEKRSSTFSYQNHTLTLSLDELPPALTANPTRSQVLICNPNTLPQHFIVPEQHVLALSSLEKPRVTVRPNPNQTTLTRALYDIVFGYDRILAIVTERLRQLGVGYVHYHAECYQPLVTWLNDGWSEVQANPNAFSITPVRAVEPLHEDGCFSHINAFWHKGRIHFNHQPVENTVSHEHIATCALLAGGIDHSDSRNSAVIYFGEAGFDEIVTEDKFTRTETFLRQQPMSTFGYDLIAQLEQADQKTILDKFKQQHPEQYQALHQLNLAGFEQKLSGIFAIAATVLGLDGQNVSELNDRLQAQAMSYPNYRGEQIDFDIDPDAEGRSIDWKKMVGSLMSYRLITEEHDIPQLAFGIYDSLADKLSNWIEHLDQQVGVKSVVLAGKGFTNEVFAWRTALRIGKNYPININRKLDLEGANISAGSLYLKVRRK</sequence>
<organism evidence="1 2">
    <name type="scientific">Photobacterium damselae subsp. damselae</name>
    <name type="common">Listonella damsela</name>
    <dbReference type="NCBI Taxonomy" id="85581"/>
    <lineage>
        <taxon>Bacteria</taxon>
        <taxon>Pseudomonadati</taxon>
        <taxon>Pseudomonadota</taxon>
        <taxon>Gammaproteobacteria</taxon>
        <taxon>Vibrionales</taxon>
        <taxon>Vibrionaceae</taxon>
        <taxon>Photobacterium</taxon>
    </lineage>
</organism>
<comment type="caution">
    <text evidence="1">The sequence shown here is derived from an EMBL/GenBank/DDBJ whole genome shotgun (WGS) entry which is preliminary data.</text>
</comment>
<evidence type="ECO:0000313" key="1">
    <source>
        <dbReference type="EMBL" id="KAB1177470.1"/>
    </source>
</evidence>
<name>A0AAD3WT98_PHODD</name>
<evidence type="ECO:0000313" key="2">
    <source>
        <dbReference type="Proteomes" id="UP000480943"/>
    </source>
</evidence>
<dbReference type="AlphaFoldDB" id="A0AAD3WT98"/>
<dbReference type="RefSeq" id="WP_151183141.1">
    <property type="nucleotide sequence ID" value="NZ_VZUQ01000082.1"/>
</dbReference>
<protein>
    <recommendedName>
        <fullName evidence="3">NiFe hydrogenase</fullName>
    </recommendedName>
</protein>
<dbReference type="EMBL" id="VZUQ01000082">
    <property type="protein sequence ID" value="KAB1177470.1"/>
    <property type="molecule type" value="Genomic_DNA"/>
</dbReference>
<dbReference type="Proteomes" id="UP000480943">
    <property type="component" value="Unassembled WGS sequence"/>
</dbReference>
<proteinExistence type="predicted"/>
<reference evidence="1 2" key="1">
    <citation type="submission" date="2019-09" db="EMBL/GenBank/DDBJ databases">
        <title>Photobacterium damselae subsp. damselae CDC-2227-81, a human clinical isolate.</title>
        <authorList>
            <person name="Osorio C.R."/>
        </authorList>
    </citation>
    <scope>NUCLEOTIDE SEQUENCE [LARGE SCALE GENOMIC DNA]</scope>
    <source>
        <strain evidence="1 2">CDC-2227-81</strain>
    </source>
</reference>
<evidence type="ECO:0008006" key="3">
    <source>
        <dbReference type="Google" id="ProtNLM"/>
    </source>
</evidence>
<gene>
    <name evidence="1" type="ORF">F6450_17305</name>
</gene>
<dbReference type="Gene3D" id="3.30.420.40">
    <property type="match status" value="1"/>
</dbReference>